<feature type="region of interest" description="Disordered" evidence="1">
    <location>
        <begin position="90"/>
        <end position="118"/>
    </location>
</feature>
<keyword evidence="3" id="KW-1185">Reference proteome</keyword>
<evidence type="ECO:0000256" key="1">
    <source>
        <dbReference type="SAM" id="MobiDB-lite"/>
    </source>
</evidence>
<evidence type="ECO:0000313" key="2">
    <source>
        <dbReference type="EMBL" id="KAJ5086452.1"/>
    </source>
</evidence>
<dbReference type="RefSeq" id="XP_056508577.1">
    <property type="nucleotide sequence ID" value="XM_056658284.1"/>
</dbReference>
<comment type="caution">
    <text evidence="2">The sequence shown here is derived from an EMBL/GenBank/DDBJ whole genome shotgun (WGS) entry which is preliminary data.</text>
</comment>
<sequence length="152" mass="17056">METVGWSVAHQERAENPKEIESMAYDAENTMDIETATVIAGLQAALTRSWLQDYAISSGKTAFVEKSFFCPEYQPPPSYDDAIHDLPPEYLDLPPSAQRKTPLAPAAPAAPGAKSRGLPSMLWKDRTRDVDIDFEILTGLGSWWRSTTRRRW</sequence>
<name>A0A9W9ER32_9EURO</name>
<dbReference type="AlphaFoldDB" id="A0A9W9ER32"/>
<protein>
    <submittedName>
        <fullName evidence="2">Uncharacterized protein</fullName>
    </submittedName>
</protein>
<evidence type="ECO:0000313" key="3">
    <source>
        <dbReference type="Proteomes" id="UP001141434"/>
    </source>
</evidence>
<organism evidence="2 3">
    <name type="scientific">Penicillium alfredii</name>
    <dbReference type="NCBI Taxonomy" id="1506179"/>
    <lineage>
        <taxon>Eukaryota</taxon>
        <taxon>Fungi</taxon>
        <taxon>Dikarya</taxon>
        <taxon>Ascomycota</taxon>
        <taxon>Pezizomycotina</taxon>
        <taxon>Eurotiomycetes</taxon>
        <taxon>Eurotiomycetidae</taxon>
        <taxon>Eurotiales</taxon>
        <taxon>Aspergillaceae</taxon>
        <taxon>Penicillium</taxon>
    </lineage>
</organism>
<reference evidence="2" key="2">
    <citation type="journal article" date="2023" name="IMA Fungus">
        <title>Comparative genomic study of the Penicillium genus elucidates a diverse pangenome and 15 lateral gene transfer events.</title>
        <authorList>
            <person name="Petersen C."/>
            <person name="Sorensen T."/>
            <person name="Nielsen M.R."/>
            <person name="Sondergaard T.E."/>
            <person name="Sorensen J.L."/>
            <person name="Fitzpatrick D.A."/>
            <person name="Frisvad J.C."/>
            <person name="Nielsen K.L."/>
        </authorList>
    </citation>
    <scope>NUCLEOTIDE SEQUENCE</scope>
    <source>
        <strain evidence="2">IBT 34128</strain>
    </source>
</reference>
<dbReference type="Proteomes" id="UP001141434">
    <property type="component" value="Unassembled WGS sequence"/>
</dbReference>
<feature type="compositionally biased region" description="Low complexity" evidence="1">
    <location>
        <begin position="102"/>
        <end position="113"/>
    </location>
</feature>
<dbReference type="EMBL" id="JAPMSZ010000010">
    <property type="protein sequence ID" value="KAJ5086452.1"/>
    <property type="molecule type" value="Genomic_DNA"/>
</dbReference>
<accession>A0A9W9ER32</accession>
<gene>
    <name evidence="2" type="ORF">NUU61_007759</name>
</gene>
<proteinExistence type="predicted"/>
<reference evidence="2" key="1">
    <citation type="submission" date="2022-11" db="EMBL/GenBank/DDBJ databases">
        <authorList>
            <person name="Petersen C."/>
        </authorList>
    </citation>
    <scope>NUCLEOTIDE SEQUENCE</scope>
    <source>
        <strain evidence="2">IBT 34128</strain>
    </source>
</reference>
<dbReference type="OrthoDB" id="5244639at2759"/>
<dbReference type="GeneID" id="81397453"/>